<evidence type="ECO:0000313" key="1">
    <source>
        <dbReference type="EMBL" id="GAA0875956.1"/>
    </source>
</evidence>
<accession>A0ABP3Y352</accession>
<proteinExistence type="predicted"/>
<protein>
    <recommendedName>
        <fullName evidence="3">Type IX secretion system membrane protein PorP/SprF</fullName>
    </recommendedName>
</protein>
<dbReference type="Proteomes" id="UP001501126">
    <property type="component" value="Unassembled WGS sequence"/>
</dbReference>
<dbReference type="Pfam" id="PF11751">
    <property type="entry name" value="PorP_SprF"/>
    <property type="match status" value="1"/>
</dbReference>
<gene>
    <name evidence="1" type="ORF">GCM10009118_23650</name>
</gene>
<evidence type="ECO:0008006" key="3">
    <source>
        <dbReference type="Google" id="ProtNLM"/>
    </source>
</evidence>
<reference evidence="2" key="1">
    <citation type="journal article" date="2019" name="Int. J. Syst. Evol. Microbiol.">
        <title>The Global Catalogue of Microorganisms (GCM) 10K type strain sequencing project: providing services to taxonomists for standard genome sequencing and annotation.</title>
        <authorList>
            <consortium name="The Broad Institute Genomics Platform"/>
            <consortium name="The Broad Institute Genome Sequencing Center for Infectious Disease"/>
            <person name="Wu L."/>
            <person name="Ma J."/>
        </authorList>
    </citation>
    <scope>NUCLEOTIDE SEQUENCE [LARGE SCALE GENOMIC DNA]</scope>
    <source>
        <strain evidence="2">JCM 16083</strain>
    </source>
</reference>
<keyword evidence="2" id="KW-1185">Reference proteome</keyword>
<comment type="caution">
    <text evidence="1">The sequence shown here is derived from an EMBL/GenBank/DDBJ whole genome shotgun (WGS) entry which is preliminary data.</text>
</comment>
<evidence type="ECO:0000313" key="2">
    <source>
        <dbReference type="Proteomes" id="UP001501126"/>
    </source>
</evidence>
<dbReference type="EMBL" id="BAAAFH010000011">
    <property type="protein sequence ID" value="GAA0875956.1"/>
    <property type="molecule type" value="Genomic_DNA"/>
</dbReference>
<dbReference type="NCBIfam" id="TIGR03519">
    <property type="entry name" value="T9SS_PorP_fam"/>
    <property type="match status" value="1"/>
</dbReference>
<sequence length="308" mass="34277">MICLGGSAVAQTGMHFSQYIFNSQTINPAYFNHRSPISAQVTSRVQWMNYKGVPNTHAAMGQYNIGDHHTVGLVAVNDNIANNNTFQISGSYGYRLNLGKRAQLAFGARVGYGNQTMNVKGYLNDTYDPVLYSRRSVHHFSIGAGIYAAGDRFFVGVSAPNLFNNGLAEKGIVTDLDRGTYHLIGGVKVAQTKKFMFYPTMAFSLTPNTPLYASMDLNFMVNNGLWLTTGVNSNIGVMAGIGYLFDNGLRFLYNYGFSFGAYNKFGGGTHEITIGYSKDLFRPEFSKRRYTNGKGELKSYRKQKRRYK</sequence>
<organism evidence="1 2">
    <name type="scientific">Wandonia haliotis</name>
    <dbReference type="NCBI Taxonomy" id="574963"/>
    <lineage>
        <taxon>Bacteria</taxon>
        <taxon>Pseudomonadati</taxon>
        <taxon>Bacteroidota</taxon>
        <taxon>Flavobacteriia</taxon>
        <taxon>Flavobacteriales</taxon>
        <taxon>Crocinitomicaceae</taxon>
        <taxon>Wandonia</taxon>
    </lineage>
</organism>
<name>A0ABP3Y352_9FLAO</name>
<dbReference type="InterPro" id="IPR019861">
    <property type="entry name" value="PorP/SprF_Bacteroidetes"/>
</dbReference>